<dbReference type="Proteomes" id="UP000422569">
    <property type="component" value="Chromosome"/>
</dbReference>
<protein>
    <submittedName>
        <fullName evidence="1">Nitrogen fixation protein</fullName>
    </submittedName>
</protein>
<evidence type="ECO:0000313" key="2">
    <source>
        <dbReference type="Proteomes" id="UP000422569"/>
    </source>
</evidence>
<gene>
    <name evidence="1" type="ORF">F7D14_08725</name>
</gene>
<keyword evidence="2" id="KW-1185">Reference proteome</keyword>
<dbReference type="EMBL" id="CP044331">
    <property type="protein sequence ID" value="QGM97536.1"/>
    <property type="molecule type" value="Genomic_DNA"/>
</dbReference>
<dbReference type="RefSeq" id="WP_016920365.1">
    <property type="nucleotide sequence ID" value="NZ_CP044331.1"/>
</dbReference>
<organism evidence="1 2">
    <name type="scientific">Methylocystis parvus</name>
    <dbReference type="NCBI Taxonomy" id="134"/>
    <lineage>
        <taxon>Bacteria</taxon>
        <taxon>Pseudomonadati</taxon>
        <taxon>Pseudomonadota</taxon>
        <taxon>Alphaproteobacteria</taxon>
        <taxon>Hyphomicrobiales</taxon>
        <taxon>Methylocystaceae</taxon>
        <taxon>Methylocystis</taxon>
    </lineage>
</organism>
<reference evidence="1 2" key="1">
    <citation type="submission" date="2019-09" db="EMBL/GenBank/DDBJ databases">
        <title>Isolation and complete genome sequencing of Methylocystis species.</title>
        <authorList>
            <person name="Rumah B.L."/>
            <person name="Stead C.E."/>
            <person name="Stevens B.C."/>
            <person name="Minton N.P."/>
            <person name="Grosse-Honebrink A."/>
            <person name="Zhang Y."/>
        </authorList>
    </citation>
    <scope>NUCLEOTIDE SEQUENCE [LARGE SCALE GENOMIC DNA]</scope>
    <source>
        <strain evidence="1 2">BRCS2</strain>
    </source>
</reference>
<accession>A0A6B8M589</accession>
<dbReference type="InterPro" id="IPR036105">
    <property type="entry name" value="DiNase_FeMo-co_biosyn_sf"/>
</dbReference>
<name>A0A6B8M589_9HYPH</name>
<dbReference type="SUPFAM" id="SSF53146">
    <property type="entry name" value="Nitrogenase accessory factor-like"/>
    <property type="match status" value="1"/>
</dbReference>
<dbReference type="AlphaFoldDB" id="A0A6B8M589"/>
<evidence type="ECO:0000313" key="1">
    <source>
        <dbReference type="EMBL" id="QGM97536.1"/>
    </source>
</evidence>
<proteinExistence type="predicted"/>
<sequence length="161" mass="17430">MDAPHLRIAITTNSLVELDANFAAAKQFVLYDVSAEESEFVDVVHFSRAGKGKASGGGKANNGGRCVMDDMENDDGTGKDPLVERVSAVDGCGILFTLGLSDLAAVRVNELKVFPVKSERVRAIDDVIAQVQNMMSGTQPLWMRRALSRRNGTPLQEQTAY</sequence>
<dbReference type="Gene3D" id="3.30.420.130">
    <property type="entry name" value="Dinitrogenase iron-molybdenum cofactor biosynthesis domain"/>
    <property type="match status" value="1"/>
</dbReference>
<dbReference type="KEGG" id="mpar:F7D14_08725"/>